<proteinExistence type="predicted"/>
<keyword evidence="2" id="KW-1133">Transmembrane helix</keyword>
<evidence type="ECO:0000313" key="5">
    <source>
        <dbReference type="Proteomes" id="UP000540656"/>
    </source>
</evidence>
<feature type="chain" id="PRO_5031536198" description="WD40 repeat domain-containing protein" evidence="3">
    <location>
        <begin position="22"/>
        <end position="337"/>
    </location>
</feature>
<evidence type="ECO:0000256" key="2">
    <source>
        <dbReference type="SAM" id="Phobius"/>
    </source>
</evidence>
<reference evidence="4 5" key="1">
    <citation type="submission" date="2020-07" db="EMBL/GenBank/DDBJ databases">
        <title>Sequencing the genomes of 1000 actinobacteria strains.</title>
        <authorList>
            <person name="Klenk H.-P."/>
        </authorList>
    </citation>
    <scope>NUCLEOTIDE SEQUENCE [LARGE SCALE GENOMIC DNA]</scope>
    <source>
        <strain evidence="4 5">DSM 23819</strain>
    </source>
</reference>
<feature type="transmembrane region" description="Helical" evidence="2">
    <location>
        <begin position="313"/>
        <end position="331"/>
    </location>
</feature>
<dbReference type="EMBL" id="JACCAA010000001">
    <property type="protein sequence ID" value="NYG58780.1"/>
    <property type="molecule type" value="Genomic_DNA"/>
</dbReference>
<evidence type="ECO:0008006" key="6">
    <source>
        <dbReference type="Google" id="ProtNLM"/>
    </source>
</evidence>
<evidence type="ECO:0000256" key="3">
    <source>
        <dbReference type="SAM" id="SignalP"/>
    </source>
</evidence>
<keyword evidence="2" id="KW-0812">Transmembrane</keyword>
<feature type="signal peptide" evidence="3">
    <location>
        <begin position="1"/>
        <end position="21"/>
    </location>
</feature>
<protein>
    <recommendedName>
        <fullName evidence="6">WD40 repeat domain-containing protein</fullName>
    </recommendedName>
</protein>
<dbReference type="RefSeq" id="WP_179501906.1">
    <property type="nucleotide sequence ID" value="NZ_JACCAA010000001.1"/>
</dbReference>
<dbReference type="AlphaFoldDB" id="A0A7Y9RYW2"/>
<feature type="compositionally biased region" description="Low complexity" evidence="1">
    <location>
        <begin position="276"/>
        <end position="298"/>
    </location>
</feature>
<keyword evidence="3" id="KW-0732">Signal</keyword>
<keyword evidence="5" id="KW-1185">Reference proteome</keyword>
<dbReference type="SUPFAM" id="SSF50969">
    <property type="entry name" value="YVTN repeat-like/Quinoprotein amine dehydrogenase"/>
    <property type="match status" value="1"/>
</dbReference>
<dbReference type="Proteomes" id="UP000540656">
    <property type="component" value="Unassembled WGS sequence"/>
</dbReference>
<comment type="caution">
    <text evidence="4">The sequence shown here is derived from an EMBL/GenBank/DDBJ whole genome shotgun (WGS) entry which is preliminary data.</text>
</comment>
<dbReference type="InterPro" id="IPR011044">
    <property type="entry name" value="Quino_amine_DH_bsu"/>
</dbReference>
<evidence type="ECO:0000313" key="4">
    <source>
        <dbReference type="EMBL" id="NYG58780.1"/>
    </source>
</evidence>
<name>A0A7Y9RYW2_9ACTN</name>
<accession>A0A7Y9RYW2</accession>
<feature type="region of interest" description="Disordered" evidence="1">
    <location>
        <begin position="271"/>
        <end position="308"/>
    </location>
</feature>
<sequence length="337" mass="34430">MRSGLVALVIVAPFVVGVAVADPGPEGESVFTFQDREINESSGLVVLDDVAVTVNDSGDSARIFVVSPDDGSSEALSYGGSAVDVEALAPAAKDERAVWVGDIGDNLAKRSDLSVVHVPLDGSAASRHPVSWKGGPADAETLMVHPVTGQMYVVTKDVVDGEVLRGPATLSSSGNVFAPVAKAPALITDGAFFGDGKHFILRNYGAAYVFETSSMKQVGVIDLPVQTQGEGIAVTPSGEVWLSSEGVNSEVLRIELPAEIASAVGVARGAAPTPVPSASPSSSSSPSDSESPIPGPSSEQNPAGNEDLDGPAVLPWLLGGLAAVIAFGVLIRSLRPR</sequence>
<keyword evidence="2" id="KW-0472">Membrane</keyword>
<organism evidence="4 5">
    <name type="scientific">Nocardioides daedukensis</name>
    <dbReference type="NCBI Taxonomy" id="634462"/>
    <lineage>
        <taxon>Bacteria</taxon>
        <taxon>Bacillati</taxon>
        <taxon>Actinomycetota</taxon>
        <taxon>Actinomycetes</taxon>
        <taxon>Propionibacteriales</taxon>
        <taxon>Nocardioidaceae</taxon>
        <taxon>Nocardioides</taxon>
    </lineage>
</organism>
<gene>
    <name evidence="4" type="ORF">BJ980_001703</name>
</gene>
<evidence type="ECO:0000256" key="1">
    <source>
        <dbReference type="SAM" id="MobiDB-lite"/>
    </source>
</evidence>